<feature type="domain" description="DUF3741" evidence="3">
    <location>
        <begin position="100"/>
        <end position="125"/>
    </location>
</feature>
<dbReference type="Proteomes" id="UP001141552">
    <property type="component" value="Unassembled WGS sequence"/>
</dbReference>
<feature type="compositionally biased region" description="Polar residues" evidence="1">
    <location>
        <begin position="328"/>
        <end position="339"/>
    </location>
</feature>
<feature type="compositionally biased region" description="Low complexity" evidence="1">
    <location>
        <begin position="434"/>
        <end position="448"/>
    </location>
</feature>
<proteinExistence type="predicted"/>
<evidence type="ECO:0000313" key="4">
    <source>
        <dbReference type="EMBL" id="KAJ4825596.1"/>
    </source>
</evidence>
<dbReference type="PANTHER" id="PTHR21726">
    <property type="entry name" value="PHOSPHATIDYLINOSITOL N-ACETYLGLUCOSAMINYLTRANSFERASE SUBUNIT P DOWN SYNDROME CRITICAL REGION PROTEIN 5 -RELATED"/>
    <property type="match status" value="1"/>
</dbReference>
<dbReference type="InterPro" id="IPR025486">
    <property type="entry name" value="DUF4378"/>
</dbReference>
<protein>
    <recommendedName>
        <fullName evidence="6">DUF4378 domain-containing protein</fullName>
    </recommendedName>
</protein>
<gene>
    <name evidence="4" type="ORF">Tsubulata_022664</name>
</gene>
<organism evidence="4 5">
    <name type="scientific">Turnera subulata</name>
    <dbReference type="NCBI Taxonomy" id="218843"/>
    <lineage>
        <taxon>Eukaryota</taxon>
        <taxon>Viridiplantae</taxon>
        <taxon>Streptophyta</taxon>
        <taxon>Embryophyta</taxon>
        <taxon>Tracheophyta</taxon>
        <taxon>Spermatophyta</taxon>
        <taxon>Magnoliopsida</taxon>
        <taxon>eudicotyledons</taxon>
        <taxon>Gunneridae</taxon>
        <taxon>Pentapetalae</taxon>
        <taxon>rosids</taxon>
        <taxon>fabids</taxon>
        <taxon>Malpighiales</taxon>
        <taxon>Passifloraceae</taxon>
        <taxon>Turnera</taxon>
    </lineage>
</organism>
<dbReference type="EMBL" id="JAKUCV010006853">
    <property type="protein sequence ID" value="KAJ4825596.1"/>
    <property type="molecule type" value="Genomic_DNA"/>
</dbReference>
<keyword evidence="5" id="KW-1185">Reference proteome</keyword>
<dbReference type="PANTHER" id="PTHR21726:SF61">
    <property type="entry name" value="DNAA INITIATOR-ASSOCIATING PROTEIN"/>
    <property type="match status" value="1"/>
</dbReference>
<comment type="caution">
    <text evidence="4">The sequence shown here is derived from an EMBL/GenBank/DDBJ whole genome shotgun (WGS) entry which is preliminary data.</text>
</comment>
<reference evidence="4" key="1">
    <citation type="submission" date="2022-02" db="EMBL/GenBank/DDBJ databases">
        <authorList>
            <person name="Henning P.M."/>
            <person name="McCubbin A.G."/>
            <person name="Shore J.S."/>
        </authorList>
    </citation>
    <scope>NUCLEOTIDE SEQUENCE</scope>
    <source>
        <strain evidence="4">F60SS</strain>
        <tissue evidence="4">Leaves</tissue>
    </source>
</reference>
<feature type="compositionally biased region" description="Polar residues" evidence="1">
    <location>
        <begin position="364"/>
        <end position="381"/>
    </location>
</feature>
<evidence type="ECO:0000259" key="2">
    <source>
        <dbReference type="Pfam" id="PF14309"/>
    </source>
</evidence>
<feature type="compositionally biased region" description="Basic and acidic residues" evidence="1">
    <location>
        <begin position="405"/>
        <end position="432"/>
    </location>
</feature>
<evidence type="ECO:0000259" key="3">
    <source>
        <dbReference type="Pfam" id="PF14383"/>
    </source>
</evidence>
<feature type="region of interest" description="Disordered" evidence="1">
    <location>
        <begin position="198"/>
        <end position="220"/>
    </location>
</feature>
<evidence type="ECO:0000313" key="5">
    <source>
        <dbReference type="Proteomes" id="UP001141552"/>
    </source>
</evidence>
<evidence type="ECO:0008006" key="6">
    <source>
        <dbReference type="Google" id="ProtNLM"/>
    </source>
</evidence>
<evidence type="ECO:0000256" key="1">
    <source>
        <dbReference type="SAM" id="MobiDB-lite"/>
    </source>
</evidence>
<dbReference type="AlphaFoldDB" id="A0A9Q0F674"/>
<dbReference type="Pfam" id="PF14383">
    <property type="entry name" value="VARLMGL"/>
    <property type="match status" value="1"/>
</dbReference>
<feature type="region of interest" description="Disordered" evidence="1">
    <location>
        <begin position="679"/>
        <end position="709"/>
    </location>
</feature>
<feature type="domain" description="DUF4378" evidence="2">
    <location>
        <begin position="805"/>
        <end position="965"/>
    </location>
</feature>
<reference evidence="4" key="2">
    <citation type="journal article" date="2023" name="Plants (Basel)">
        <title>Annotation of the Turnera subulata (Passifloraceae) Draft Genome Reveals the S-Locus Evolved after the Divergence of Turneroideae from Passifloroideae in a Stepwise Manner.</title>
        <authorList>
            <person name="Henning P.M."/>
            <person name="Roalson E.H."/>
            <person name="Mir W."/>
            <person name="McCubbin A.G."/>
            <person name="Shore J.S."/>
        </authorList>
    </citation>
    <scope>NUCLEOTIDE SEQUENCE</scope>
    <source>
        <strain evidence="4">F60SS</strain>
    </source>
</reference>
<name>A0A9Q0F674_9ROSI</name>
<dbReference type="Pfam" id="PF14309">
    <property type="entry name" value="DUF4378"/>
    <property type="match status" value="1"/>
</dbReference>
<dbReference type="OrthoDB" id="1928505at2759"/>
<feature type="compositionally biased region" description="Basic and acidic residues" evidence="1">
    <location>
        <begin position="695"/>
        <end position="709"/>
    </location>
</feature>
<dbReference type="InterPro" id="IPR032795">
    <property type="entry name" value="DUF3741-assoc"/>
</dbReference>
<sequence>MNEATGVAASGLAITEKKAQRPGGCVGIFFQLFDWNRRFAKKKLFSKRLLPPARTKQASKKFGGDEKMPKTKLHLIADENNGGFPNVMKNGIRCNGEIVERKHEMQAPGLVARLMGLESLPAVHRDKHRKATNSAACDGREERFVNSHNDCDREDMNLDKGNLQVESRPQKLQKTGQFERRTVTRFGAEALQIKSVLSRSRKHHPHKLTSPVKSPRISASKNVSRAARLIDAATRILEPSLQATNRAKCALTYSTSVKYGASDDTLSGGAVSTPPDVGEEPQNNGCYTAAVGNSFTGQTSCRNCGNLLDVVDSITNMEELPFAGPLTPSVTVNTSSQGSGRIKSRPMSSSPEQGTDALCHKNSDQPSASGKQENMQASSEPNAERNLLLQERQGQKQLRSQQCRPGKDDPSSIGFKEIHAHNEMPVGRDRTVQRTRLSNLQSRRNSSSPNAATRAKDSVASNRSLNGRRPRASVKTNNLINDSEKQHCGRRDDSFSQIRPPMRKRRTANAQVEGIGYGNTMPTRQRNVKRDLANGKESGFNGRSIDHTRGKARAASQLERNRASGNKNNEVISFTFNSPMGQKTPVSRALKERIDQVDKTITCHRQLVLDENGRKNAISLSNNLPLTGDALGMILEQKLRELTSQEEDETTHGGAPPKRSAAVILQELISALTSVPSEQSVSAVGPALNGSTPFQERKGSSFRCSHDGDHLSPGSVLEASFSNDSCISSSMDDSAGCRLAPDSMDYSHYQPKQIESDSELLDSATSVHERRPGSNMVTDLLNHISTILQSINLAGGRLTSSKFFHAKEVILNAELVFGNLSSSNSDRVKRLLICPFLLDELETLGAAMWINLSSLLSFEENKGSDQLRRFLFDCVIECLDSKYGRYCNTGFKAWRRVPKSMDAEMLIGEIGEEVRRWTNLLGMIPDEIIEWEMSHSLGKWTDFEVEAFETGAEIDREILQALVDEIVTDLRN</sequence>
<feature type="region of interest" description="Disordered" evidence="1">
    <location>
        <begin position="321"/>
        <end position="475"/>
    </location>
</feature>
<accession>A0A9Q0F674</accession>